<dbReference type="KEGG" id="sgf:HEP81_00918"/>
<evidence type="ECO:0008006" key="3">
    <source>
        <dbReference type="Google" id="ProtNLM"/>
    </source>
</evidence>
<proteinExistence type="predicted"/>
<gene>
    <name evidence="1" type="ORF">HEP81_00918</name>
</gene>
<accession>A0A7H1PT72</accession>
<dbReference type="AlphaFoldDB" id="A0A7H1PT72"/>
<name>A0A7H1PT72_9ACTN</name>
<evidence type="ECO:0000313" key="1">
    <source>
        <dbReference type="EMBL" id="QNT91252.1"/>
    </source>
</evidence>
<sequence>MPHGTGLGRAHRVSTLSDFTHAHLAIAQYLLGDWEDVPISCERGFAITANGEGDTAAYAWEYAALCWLAAGRGEWAAALEHLHALENRHRPGGHRAHVCLVRGQQGDLRAGPR</sequence>
<reference evidence="1 2" key="1">
    <citation type="submission" date="2020-04" db="EMBL/GenBank/DDBJ databases">
        <title>Characterization and engineering of Streptomyces griseofuscus DSM40191 as a potential heterologous host for expression of BGCs.</title>
        <authorList>
            <person name="Gren T."/>
            <person name="Whitford C.M."/>
            <person name="Mohite O.S."/>
            <person name="Joergensen T.S."/>
            <person name="Nielsen J.B."/>
            <person name="Lee S.Y."/>
            <person name="Weber T."/>
        </authorList>
    </citation>
    <scope>NUCLEOTIDE SEQUENCE [LARGE SCALE GENOMIC DNA]</scope>
    <source>
        <strain evidence="1 2">DSM 40191</strain>
    </source>
</reference>
<evidence type="ECO:0000313" key="2">
    <source>
        <dbReference type="Proteomes" id="UP000516422"/>
    </source>
</evidence>
<organism evidence="1 2">
    <name type="scientific">Streptomyces griseofuscus</name>
    <dbReference type="NCBI Taxonomy" id="146922"/>
    <lineage>
        <taxon>Bacteria</taxon>
        <taxon>Bacillati</taxon>
        <taxon>Actinomycetota</taxon>
        <taxon>Actinomycetes</taxon>
        <taxon>Kitasatosporales</taxon>
        <taxon>Streptomycetaceae</taxon>
        <taxon>Streptomyces</taxon>
    </lineage>
</organism>
<dbReference type="EMBL" id="CP051006">
    <property type="protein sequence ID" value="QNT91252.1"/>
    <property type="molecule type" value="Genomic_DNA"/>
</dbReference>
<dbReference type="Proteomes" id="UP000516422">
    <property type="component" value="Chromosome"/>
</dbReference>
<protein>
    <recommendedName>
        <fullName evidence="3">Tetratricopeptide repeat protein</fullName>
    </recommendedName>
</protein>
<dbReference type="RefSeq" id="WP_037662390.1">
    <property type="nucleotide sequence ID" value="NZ_JBIRUH010000004.1"/>
</dbReference>